<dbReference type="RefSeq" id="WP_002770217.1">
    <property type="nucleotide sequence ID" value="NZ_JH597773.1"/>
</dbReference>
<dbReference type="InterPro" id="IPR050900">
    <property type="entry name" value="Transposase_IS3/IS150/IS904"/>
</dbReference>
<proteinExistence type="predicted"/>
<dbReference type="InterPro" id="IPR001584">
    <property type="entry name" value="Integrase_cat-core"/>
</dbReference>
<dbReference type="InterPro" id="IPR036397">
    <property type="entry name" value="RNaseH_sf"/>
</dbReference>
<gene>
    <name evidence="3" type="ORF">Lepil_0817</name>
</gene>
<feature type="region of interest" description="Disordered" evidence="1">
    <location>
        <begin position="301"/>
        <end position="321"/>
    </location>
</feature>
<organism evidence="3 4">
    <name type="scientific">Leptonema illini DSM 21528</name>
    <dbReference type="NCBI Taxonomy" id="929563"/>
    <lineage>
        <taxon>Bacteria</taxon>
        <taxon>Pseudomonadati</taxon>
        <taxon>Spirochaetota</taxon>
        <taxon>Spirochaetia</taxon>
        <taxon>Leptospirales</taxon>
        <taxon>Leptospiraceae</taxon>
        <taxon>Leptonema</taxon>
    </lineage>
</organism>
<dbReference type="GO" id="GO:0003676">
    <property type="term" value="F:nucleic acid binding"/>
    <property type="evidence" value="ECO:0007669"/>
    <property type="project" value="InterPro"/>
</dbReference>
<dbReference type="EMBL" id="JH597773">
    <property type="protein sequence ID" value="EHQ05518.1"/>
    <property type="molecule type" value="Genomic_DNA"/>
</dbReference>
<dbReference type="PANTHER" id="PTHR46889:SF4">
    <property type="entry name" value="TRANSPOSASE INSO FOR INSERTION SEQUENCE ELEMENT IS911B-RELATED"/>
    <property type="match status" value="1"/>
</dbReference>
<name>H2CDZ9_9LEPT</name>
<feature type="domain" description="Integrase catalytic" evidence="2">
    <location>
        <begin position="143"/>
        <end position="316"/>
    </location>
</feature>
<dbReference type="SUPFAM" id="SSF53098">
    <property type="entry name" value="Ribonuclease H-like"/>
    <property type="match status" value="1"/>
</dbReference>
<evidence type="ECO:0000256" key="1">
    <source>
        <dbReference type="SAM" id="MobiDB-lite"/>
    </source>
</evidence>
<dbReference type="Proteomes" id="UP000005737">
    <property type="component" value="Unassembled WGS sequence"/>
</dbReference>
<dbReference type="PANTHER" id="PTHR46889">
    <property type="entry name" value="TRANSPOSASE INSF FOR INSERTION SEQUENCE IS3B-RELATED"/>
    <property type="match status" value="1"/>
</dbReference>
<dbReference type="HOGENOM" id="CLU_064679_0_1_12"/>
<evidence type="ECO:0000259" key="2">
    <source>
        <dbReference type="PROSITE" id="PS50994"/>
    </source>
</evidence>
<dbReference type="STRING" id="183.GCA_002009735_00932"/>
<dbReference type="InterPro" id="IPR012337">
    <property type="entry name" value="RNaseH-like_sf"/>
</dbReference>
<protein>
    <submittedName>
        <fullName evidence="3">Integrase catalytic region</fullName>
    </submittedName>
</protein>
<evidence type="ECO:0000313" key="4">
    <source>
        <dbReference type="Proteomes" id="UP000005737"/>
    </source>
</evidence>
<keyword evidence="4" id="KW-1185">Reference proteome</keyword>
<dbReference type="AlphaFoldDB" id="H2CDZ9"/>
<dbReference type="GO" id="GO:0015074">
    <property type="term" value="P:DNA integration"/>
    <property type="evidence" value="ECO:0007669"/>
    <property type="project" value="InterPro"/>
</dbReference>
<sequence>MCALLLLLQLYLYRYLVAENLMLRHQLLVYKRSIQKPRIKQLDRILWVILTGILPADLWKNALAFVKPATVIKWHREAYGFFWKWISRRKNPGRPAIRRMLRDEIRRIAEENPTWGPERILGELQMAGYRLHINTVRKYMPKRTKTPGGNWKNFLDLHASQIAAMDFFVVPMWNFTPLYVFFIIHHATREILHVNVTAHPGMDWVRQNLKEAFPAGKAIPKYIVHDNDPVFVHSRLFMGNVLSITPLRTAPHSPWQNCFAERFVGTIRRELTAHVIPLSENHLRKLVKEYVRYYNEDRTHSSIGRDSPVGRQRSERPPDRPLIAIPRVRGLHHRYFPVKKAA</sequence>
<evidence type="ECO:0000313" key="3">
    <source>
        <dbReference type="EMBL" id="EHQ05518.1"/>
    </source>
</evidence>
<accession>H2CDZ9</accession>
<dbReference type="Gene3D" id="3.30.420.10">
    <property type="entry name" value="Ribonuclease H-like superfamily/Ribonuclease H"/>
    <property type="match status" value="1"/>
</dbReference>
<dbReference type="PROSITE" id="PS50994">
    <property type="entry name" value="INTEGRASE"/>
    <property type="match status" value="1"/>
</dbReference>
<reference evidence="3 4" key="1">
    <citation type="submission" date="2011-10" db="EMBL/GenBank/DDBJ databases">
        <title>The Improved High-Quality Draft genome of Leptonema illini DSM 21528.</title>
        <authorList>
            <consortium name="US DOE Joint Genome Institute (JGI-PGF)"/>
            <person name="Lucas S."/>
            <person name="Copeland A."/>
            <person name="Lapidus A."/>
            <person name="Glavina del Rio T."/>
            <person name="Dalin E."/>
            <person name="Tice H."/>
            <person name="Bruce D."/>
            <person name="Goodwin L."/>
            <person name="Pitluck S."/>
            <person name="Peters L."/>
            <person name="Mikhailova N."/>
            <person name="Held B."/>
            <person name="Kyrpides N."/>
            <person name="Mavromatis K."/>
            <person name="Ivanova N."/>
            <person name="Markowitz V."/>
            <person name="Cheng J.-F."/>
            <person name="Hugenholtz P."/>
            <person name="Woyke T."/>
            <person name="Wu D."/>
            <person name="Gronow S."/>
            <person name="Wellnitz S."/>
            <person name="Brambilla E.-M."/>
            <person name="Klenk H.-P."/>
            <person name="Eisen J.A."/>
        </authorList>
    </citation>
    <scope>NUCLEOTIDE SEQUENCE [LARGE SCALE GENOMIC DNA]</scope>
    <source>
        <strain evidence="3 4">DSM 21528</strain>
    </source>
</reference>
<dbReference type="Pfam" id="PF13683">
    <property type="entry name" value="rve_3"/>
    <property type="match status" value="1"/>
</dbReference>